<evidence type="ECO:0000313" key="2">
    <source>
        <dbReference type="Proteomes" id="UP000276215"/>
    </source>
</evidence>
<proteinExistence type="predicted"/>
<dbReference type="AlphaFoldDB" id="A0A3N4K5J0"/>
<dbReference type="EMBL" id="ML120361">
    <property type="protein sequence ID" value="RPB03691.1"/>
    <property type="molecule type" value="Genomic_DNA"/>
</dbReference>
<protein>
    <submittedName>
        <fullName evidence="1">Uncharacterized protein</fullName>
    </submittedName>
</protein>
<gene>
    <name evidence="1" type="ORF">L873DRAFT_91231</name>
</gene>
<organism evidence="1 2">
    <name type="scientific">Choiromyces venosus 120613-1</name>
    <dbReference type="NCBI Taxonomy" id="1336337"/>
    <lineage>
        <taxon>Eukaryota</taxon>
        <taxon>Fungi</taxon>
        <taxon>Dikarya</taxon>
        <taxon>Ascomycota</taxon>
        <taxon>Pezizomycotina</taxon>
        <taxon>Pezizomycetes</taxon>
        <taxon>Pezizales</taxon>
        <taxon>Tuberaceae</taxon>
        <taxon>Choiromyces</taxon>
    </lineage>
</organism>
<evidence type="ECO:0000313" key="1">
    <source>
        <dbReference type="EMBL" id="RPB03691.1"/>
    </source>
</evidence>
<accession>A0A3N4K5J0</accession>
<dbReference type="Proteomes" id="UP000276215">
    <property type="component" value="Unassembled WGS sequence"/>
</dbReference>
<keyword evidence="2" id="KW-1185">Reference proteome</keyword>
<name>A0A3N4K5J0_9PEZI</name>
<reference evidence="1 2" key="1">
    <citation type="journal article" date="2018" name="Nat. Ecol. Evol.">
        <title>Pezizomycetes genomes reveal the molecular basis of ectomycorrhizal truffle lifestyle.</title>
        <authorList>
            <person name="Murat C."/>
            <person name="Payen T."/>
            <person name="Noel B."/>
            <person name="Kuo A."/>
            <person name="Morin E."/>
            <person name="Chen J."/>
            <person name="Kohler A."/>
            <person name="Krizsan K."/>
            <person name="Balestrini R."/>
            <person name="Da Silva C."/>
            <person name="Montanini B."/>
            <person name="Hainaut M."/>
            <person name="Levati E."/>
            <person name="Barry K.W."/>
            <person name="Belfiori B."/>
            <person name="Cichocki N."/>
            <person name="Clum A."/>
            <person name="Dockter R.B."/>
            <person name="Fauchery L."/>
            <person name="Guy J."/>
            <person name="Iotti M."/>
            <person name="Le Tacon F."/>
            <person name="Lindquist E.A."/>
            <person name="Lipzen A."/>
            <person name="Malagnac F."/>
            <person name="Mello A."/>
            <person name="Molinier V."/>
            <person name="Miyauchi S."/>
            <person name="Poulain J."/>
            <person name="Riccioni C."/>
            <person name="Rubini A."/>
            <person name="Sitrit Y."/>
            <person name="Splivallo R."/>
            <person name="Traeger S."/>
            <person name="Wang M."/>
            <person name="Zifcakova L."/>
            <person name="Wipf D."/>
            <person name="Zambonelli A."/>
            <person name="Paolocci F."/>
            <person name="Nowrousian M."/>
            <person name="Ottonello S."/>
            <person name="Baldrian P."/>
            <person name="Spatafora J.W."/>
            <person name="Henrissat B."/>
            <person name="Nagy L.G."/>
            <person name="Aury J.M."/>
            <person name="Wincker P."/>
            <person name="Grigoriev I.V."/>
            <person name="Bonfante P."/>
            <person name="Martin F.M."/>
        </authorList>
    </citation>
    <scope>NUCLEOTIDE SEQUENCE [LARGE SCALE GENOMIC DNA]</scope>
    <source>
        <strain evidence="1 2">120613-1</strain>
    </source>
</reference>
<sequence>MSQFLLQSCDMSFLLYKEESLAPSLLQSTLAACCSCVVAWLGGWSVEVLGTAGLGFVTSILFPYC</sequence>